<dbReference type="PANTHER" id="PTHR20854:SF4">
    <property type="entry name" value="INOSITOL-1-MONOPHOSPHATASE-RELATED"/>
    <property type="match status" value="1"/>
</dbReference>
<dbReference type="Pfam" id="PF00459">
    <property type="entry name" value="Inositol_P"/>
    <property type="match status" value="1"/>
</dbReference>
<keyword evidence="2 5" id="KW-0479">Metal-binding</keyword>
<dbReference type="SUPFAM" id="SSF56655">
    <property type="entry name" value="Carbohydrate phosphatase"/>
    <property type="match status" value="1"/>
</dbReference>
<dbReference type="GO" id="GO:0008934">
    <property type="term" value="F:inositol monophosphate 1-phosphatase activity"/>
    <property type="evidence" value="ECO:0007669"/>
    <property type="project" value="TreeGrafter"/>
</dbReference>
<dbReference type="RefSeq" id="WP_184486458.1">
    <property type="nucleotide sequence ID" value="NZ_JAAEDJ010000003.1"/>
</dbReference>
<dbReference type="PROSITE" id="PS00629">
    <property type="entry name" value="IMP_1"/>
    <property type="match status" value="1"/>
</dbReference>
<keyword evidence="4 5" id="KW-0460">Magnesium</keyword>
<feature type="binding site" evidence="5">
    <location>
        <position position="71"/>
    </location>
    <ligand>
        <name>Mg(2+)</name>
        <dbReference type="ChEBI" id="CHEBI:18420"/>
        <label>1</label>
        <note>catalytic</note>
    </ligand>
</feature>
<sequence>MIGAARAAEVASLLREAARAEILPRFRRLAQGAVRAKTGPLDLVTDADEAAERVIEAGLARLFPGCAVIGEEAAAADERVLDRLAGADLAFVVDPVDGTANFASGTPLFGAMAAAVVRGEVAAAWIHDPLGDDTAIALRGEGAWIADGQGRHMADLHVAAPAPVERMIAAISWTYLREPMRSQVASRLARFAGVVGFRCSAHEYRLTAGGHAHVQFYNRLMPWDHLPGWLLHREAGGYAARFDGSAYTPQHRDGGLICAPDRACWEAVRATLLDP</sequence>
<feature type="binding site" evidence="5">
    <location>
        <position position="97"/>
    </location>
    <ligand>
        <name>Mg(2+)</name>
        <dbReference type="ChEBI" id="CHEBI:18420"/>
        <label>1</label>
        <note>catalytic</note>
    </ligand>
</feature>
<comment type="cofactor">
    <cofactor evidence="5">
        <name>Mg(2+)</name>
        <dbReference type="ChEBI" id="CHEBI:18420"/>
    </cofactor>
</comment>
<comment type="similarity">
    <text evidence="1">Belongs to the inositol monophosphatase superfamily.</text>
</comment>
<dbReference type="PANTHER" id="PTHR20854">
    <property type="entry name" value="INOSITOL MONOPHOSPHATASE"/>
    <property type="match status" value="1"/>
</dbReference>
<evidence type="ECO:0000256" key="3">
    <source>
        <dbReference type="ARBA" id="ARBA00022801"/>
    </source>
</evidence>
<evidence type="ECO:0000256" key="2">
    <source>
        <dbReference type="ARBA" id="ARBA00022723"/>
    </source>
</evidence>
<dbReference type="InterPro" id="IPR020583">
    <property type="entry name" value="Inositol_monoP_metal-BS"/>
</dbReference>
<dbReference type="Gene3D" id="3.30.540.10">
    <property type="entry name" value="Fructose-1,6-Bisphosphatase, subunit A, domain 1"/>
    <property type="match status" value="1"/>
</dbReference>
<dbReference type="GO" id="GO:0006020">
    <property type="term" value="P:inositol metabolic process"/>
    <property type="evidence" value="ECO:0007669"/>
    <property type="project" value="TreeGrafter"/>
</dbReference>
<feature type="binding site" evidence="5">
    <location>
        <position position="94"/>
    </location>
    <ligand>
        <name>Mg(2+)</name>
        <dbReference type="ChEBI" id="CHEBI:18420"/>
        <label>1</label>
        <note>catalytic</note>
    </ligand>
</feature>
<evidence type="ECO:0000256" key="1">
    <source>
        <dbReference type="ARBA" id="ARBA00009759"/>
    </source>
</evidence>
<evidence type="ECO:0000256" key="4">
    <source>
        <dbReference type="ARBA" id="ARBA00022842"/>
    </source>
</evidence>
<protein>
    <submittedName>
        <fullName evidence="6">Fructose-1,6-bisphosphatase/inositol monophosphatase family enzyme</fullName>
    </submittedName>
</protein>
<evidence type="ECO:0000256" key="5">
    <source>
        <dbReference type="PIRSR" id="PIRSR600760-2"/>
    </source>
</evidence>
<evidence type="ECO:0000313" key="6">
    <source>
        <dbReference type="EMBL" id="MBB5691069.1"/>
    </source>
</evidence>
<dbReference type="EMBL" id="JACIJE010000009">
    <property type="protein sequence ID" value="MBB5691069.1"/>
    <property type="molecule type" value="Genomic_DNA"/>
</dbReference>
<dbReference type="InterPro" id="IPR000760">
    <property type="entry name" value="Inositol_monophosphatase-like"/>
</dbReference>
<feature type="binding site" evidence="5">
    <location>
        <position position="224"/>
    </location>
    <ligand>
        <name>Mg(2+)</name>
        <dbReference type="ChEBI" id="CHEBI:18420"/>
        <label>1</label>
        <note>catalytic</note>
    </ligand>
</feature>
<gene>
    <name evidence="6" type="ORF">FHS88_003212</name>
</gene>
<organism evidence="6 7">
    <name type="scientific">Neoroseomonas alkaliterrae</name>
    <dbReference type="NCBI Taxonomy" id="1452450"/>
    <lineage>
        <taxon>Bacteria</taxon>
        <taxon>Pseudomonadati</taxon>
        <taxon>Pseudomonadota</taxon>
        <taxon>Alphaproteobacteria</taxon>
        <taxon>Acetobacterales</taxon>
        <taxon>Acetobacteraceae</taxon>
        <taxon>Neoroseomonas</taxon>
    </lineage>
</organism>
<keyword evidence="7" id="KW-1185">Reference proteome</keyword>
<dbReference type="AlphaFoldDB" id="A0A840XWS5"/>
<dbReference type="PRINTS" id="PR00377">
    <property type="entry name" value="IMPHPHTASES"/>
</dbReference>
<name>A0A840XWS5_9PROT</name>
<comment type="caution">
    <text evidence="6">The sequence shown here is derived from an EMBL/GenBank/DDBJ whole genome shotgun (WGS) entry which is preliminary data.</text>
</comment>
<reference evidence="6 7" key="1">
    <citation type="submission" date="2020-08" db="EMBL/GenBank/DDBJ databases">
        <title>Genomic Encyclopedia of Type Strains, Phase IV (KMG-IV): sequencing the most valuable type-strain genomes for metagenomic binning, comparative biology and taxonomic classification.</title>
        <authorList>
            <person name="Goeker M."/>
        </authorList>
    </citation>
    <scope>NUCLEOTIDE SEQUENCE [LARGE SCALE GENOMIC DNA]</scope>
    <source>
        <strain evidence="6 7">DSM 25895</strain>
    </source>
</reference>
<accession>A0A840XWS5</accession>
<dbReference type="GO" id="GO:0007165">
    <property type="term" value="P:signal transduction"/>
    <property type="evidence" value="ECO:0007669"/>
    <property type="project" value="TreeGrafter"/>
</dbReference>
<dbReference type="Proteomes" id="UP000562254">
    <property type="component" value="Unassembled WGS sequence"/>
</dbReference>
<dbReference type="Gene3D" id="3.40.190.80">
    <property type="match status" value="1"/>
</dbReference>
<keyword evidence="3" id="KW-0378">Hydrolase</keyword>
<proteinExistence type="inferred from homology"/>
<dbReference type="GO" id="GO:0046872">
    <property type="term" value="F:metal ion binding"/>
    <property type="evidence" value="ECO:0007669"/>
    <property type="project" value="UniProtKB-KW"/>
</dbReference>
<evidence type="ECO:0000313" key="7">
    <source>
        <dbReference type="Proteomes" id="UP000562254"/>
    </source>
</evidence>